<evidence type="ECO:0000256" key="1">
    <source>
        <dbReference type="SAM" id="MobiDB-lite"/>
    </source>
</evidence>
<proteinExistence type="predicted"/>
<name>A0A9P5PM11_9AGAR</name>
<dbReference type="EMBL" id="JADNRY010000122">
    <property type="protein sequence ID" value="KAF9064480.1"/>
    <property type="molecule type" value="Genomic_DNA"/>
</dbReference>
<dbReference type="AlphaFoldDB" id="A0A9P5PM11"/>
<feature type="region of interest" description="Disordered" evidence="1">
    <location>
        <begin position="82"/>
        <end position="120"/>
    </location>
</feature>
<sequence length="198" mass="21792">MPFSPQPSRNPAQTSYAASSKQSYPASLPKYSYAPSASAPAHSQPPQTTYPCPPPAPSQPRLLPLYPKEIYPVRFAIPTGLVQTRSRPLTPSSPPLKKGGKAERRKGGKAERRKGGKAERRKAYYIRGQRITDSSLMAMLRPGPNGHPHNLMPNAKDCFGCIYKGHHDPAQLPGEARMDLYWREGKKPASALGCFRTQ</sequence>
<gene>
    <name evidence="2" type="ORF">BDP27DRAFT_1425774</name>
</gene>
<feature type="compositionally biased region" description="Low complexity" evidence="1">
    <location>
        <begin position="23"/>
        <end position="50"/>
    </location>
</feature>
<feature type="compositionally biased region" description="Basic residues" evidence="1">
    <location>
        <begin position="103"/>
        <end position="115"/>
    </location>
</feature>
<evidence type="ECO:0000313" key="2">
    <source>
        <dbReference type="EMBL" id="KAF9064480.1"/>
    </source>
</evidence>
<evidence type="ECO:0000313" key="3">
    <source>
        <dbReference type="Proteomes" id="UP000772434"/>
    </source>
</evidence>
<dbReference type="Proteomes" id="UP000772434">
    <property type="component" value="Unassembled WGS sequence"/>
</dbReference>
<feature type="region of interest" description="Disordered" evidence="1">
    <location>
        <begin position="1"/>
        <end position="63"/>
    </location>
</feature>
<feature type="compositionally biased region" description="Polar residues" evidence="1">
    <location>
        <begin position="1"/>
        <end position="22"/>
    </location>
</feature>
<keyword evidence="3" id="KW-1185">Reference proteome</keyword>
<reference evidence="2" key="1">
    <citation type="submission" date="2020-11" db="EMBL/GenBank/DDBJ databases">
        <authorList>
            <consortium name="DOE Joint Genome Institute"/>
            <person name="Ahrendt S."/>
            <person name="Riley R."/>
            <person name="Andreopoulos W."/>
            <person name="Labutti K."/>
            <person name="Pangilinan J."/>
            <person name="Ruiz-Duenas F.J."/>
            <person name="Barrasa J.M."/>
            <person name="Sanchez-Garcia M."/>
            <person name="Camarero S."/>
            <person name="Miyauchi S."/>
            <person name="Serrano A."/>
            <person name="Linde D."/>
            <person name="Babiker R."/>
            <person name="Drula E."/>
            <person name="Ayuso-Fernandez I."/>
            <person name="Pacheco R."/>
            <person name="Padilla G."/>
            <person name="Ferreira P."/>
            <person name="Barriuso J."/>
            <person name="Kellner H."/>
            <person name="Castanera R."/>
            <person name="Alfaro M."/>
            <person name="Ramirez L."/>
            <person name="Pisabarro A.G."/>
            <person name="Kuo A."/>
            <person name="Tritt A."/>
            <person name="Lipzen A."/>
            <person name="He G."/>
            <person name="Yan M."/>
            <person name="Ng V."/>
            <person name="Cullen D."/>
            <person name="Martin F."/>
            <person name="Rosso M.-N."/>
            <person name="Henrissat B."/>
            <person name="Hibbett D."/>
            <person name="Martinez A.T."/>
            <person name="Grigoriev I.V."/>
        </authorList>
    </citation>
    <scope>NUCLEOTIDE SEQUENCE</scope>
    <source>
        <strain evidence="2">AH 40177</strain>
    </source>
</reference>
<protein>
    <submittedName>
        <fullName evidence="2">Uncharacterized protein</fullName>
    </submittedName>
</protein>
<comment type="caution">
    <text evidence="2">The sequence shown here is derived from an EMBL/GenBank/DDBJ whole genome shotgun (WGS) entry which is preliminary data.</text>
</comment>
<organism evidence="2 3">
    <name type="scientific">Rhodocollybia butyracea</name>
    <dbReference type="NCBI Taxonomy" id="206335"/>
    <lineage>
        <taxon>Eukaryota</taxon>
        <taxon>Fungi</taxon>
        <taxon>Dikarya</taxon>
        <taxon>Basidiomycota</taxon>
        <taxon>Agaricomycotina</taxon>
        <taxon>Agaricomycetes</taxon>
        <taxon>Agaricomycetidae</taxon>
        <taxon>Agaricales</taxon>
        <taxon>Marasmiineae</taxon>
        <taxon>Omphalotaceae</taxon>
        <taxon>Rhodocollybia</taxon>
    </lineage>
</organism>
<accession>A0A9P5PM11</accession>